<dbReference type="KEGG" id="lsd:EMK97_17490"/>
<keyword evidence="1" id="KW-0251">Elongation factor</keyword>
<dbReference type="EMBL" id="CP034759">
    <property type="protein sequence ID" value="QBG37402.1"/>
    <property type="molecule type" value="Genomic_DNA"/>
</dbReference>
<dbReference type="GO" id="GO:0003746">
    <property type="term" value="F:translation elongation factor activity"/>
    <property type="evidence" value="ECO:0007669"/>
    <property type="project" value="UniProtKB-KW"/>
</dbReference>
<sequence length="190" mass="22103">MQHNYQDLIQLFNQTFKETYNTVLVKGGDEPIYLPANKDCPFNQVIFAHGFYASAFHEIAHWCQAGKERRKLEDFGYWYVPDGRDESQQKKFEQVEVYPQAIEWGFNVAAKRKFTVSSDNLNGFQADTEGFKEKVYQQVLVFLAHGFPPRAQQFIEVLAEFYGTSLPLTKDMFAYQAKPEAYKESYCESV</sequence>
<gene>
    <name evidence="1" type="ORF">EMK97_17490</name>
</gene>
<keyword evidence="1" id="KW-0648">Protein biosynthesis</keyword>
<dbReference type="Proteomes" id="UP000290244">
    <property type="component" value="Chromosome"/>
</dbReference>
<proteinExistence type="predicted"/>
<name>A0A4P6PCC6_9GAMM</name>
<evidence type="ECO:0000313" key="2">
    <source>
        <dbReference type="Proteomes" id="UP000290244"/>
    </source>
</evidence>
<dbReference type="Pfam" id="PF04315">
    <property type="entry name" value="EpmC"/>
    <property type="match status" value="1"/>
</dbReference>
<reference evidence="1 2" key="1">
    <citation type="submission" date="2018-12" db="EMBL/GenBank/DDBJ databases">
        <title>Complete genome of Litorilituus sediminis.</title>
        <authorList>
            <person name="Liu A."/>
            <person name="Rong J."/>
        </authorList>
    </citation>
    <scope>NUCLEOTIDE SEQUENCE [LARGE SCALE GENOMIC DNA]</scope>
    <source>
        <strain evidence="1 2">JCM 17549</strain>
    </source>
</reference>
<accession>A0A4P6PCC6</accession>
<organism evidence="1 2">
    <name type="scientific">Litorilituus sediminis</name>
    <dbReference type="NCBI Taxonomy" id="718192"/>
    <lineage>
        <taxon>Bacteria</taxon>
        <taxon>Pseudomonadati</taxon>
        <taxon>Pseudomonadota</taxon>
        <taxon>Gammaproteobacteria</taxon>
        <taxon>Alteromonadales</taxon>
        <taxon>Colwelliaceae</taxon>
        <taxon>Litorilituus</taxon>
    </lineage>
</organism>
<keyword evidence="2" id="KW-1185">Reference proteome</keyword>
<dbReference type="InterPro" id="IPR007411">
    <property type="entry name" value="EpmC"/>
</dbReference>
<dbReference type="OrthoDB" id="5298591at2"/>
<evidence type="ECO:0000313" key="1">
    <source>
        <dbReference type="EMBL" id="QBG37402.1"/>
    </source>
</evidence>
<dbReference type="AlphaFoldDB" id="A0A4P6PCC6"/>
<protein>
    <submittedName>
        <fullName evidence="1">Elongation factor P hydroxylase</fullName>
    </submittedName>
</protein>
<dbReference type="RefSeq" id="WP_130604067.1">
    <property type="nucleotide sequence ID" value="NZ_CP034759.1"/>
</dbReference>